<dbReference type="RefSeq" id="XP_014259085.1">
    <property type="nucleotide sequence ID" value="XM_014403599.1"/>
</dbReference>
<dbReference type="GeneID" id="106672289"/>
<protein>
    <recommendedName>
        <fullName evidence="5">Serpin domain-containing protein</fullName>
    </recommendedName>
</protein>
<evidence type="ECO:0000313" key="7">
    <source>
        <dbReference type="Proteomes" id="UP000494040"/>
    </source>
</evidence>
<dbReference type="AlphaFoldDB" id="A0A8I6S531"/>
<dbReference type="SUPFAM" id="SSF56574">
    <property type="entry name" value="Serpins"/>
    <property type="match status" value="1"/>
</dbReference>
<keyword evidence="2" id="KW-0722">Serine protease inhibitor</keyword>
<organism evidence="6 7">
    <name type="scientific">Cimex lectularius</name>
    <name type="common">Bed bug</name>
    <name type="synonym">Acanthia lectularia</name>
    <dbReference type="NCBI Taxonomy" id="79782"/>
    <lineage>
        <taxon>Eukaryota</taxon>
        <taxon>Metazoa</taxon>
        <taxon>Ecdysozoa</taxon>
        <taxon>Arthropoda</taxon>
        <taxon>Hexapoda</taxon>
        <taxon>Insecta</taxon>
        <taxon>Pterygota</taxon>
        <taxon>Neoptera</taxon>
        <taxon>Paraneoptera</taxon>
        <taxon>Hemiptera</taxon>
        <taxon>Heteroptera</taxon>
        <taxon>Panheteroptera</taxon>
        <taxon>Cimicomorpha</taxon>
        <taxon>Cimicidae</taxon>
        <taxon>Cimex</taxon>
    </lineage>
</organism>
<evidence type="ECO:0000256" key="1">
    <source>
        <dbReference type="ARBA" id="ARBA00022690"/>
    </source>
</evidence>
<dbReference type="Pfam" id="PF00079">
    <property type="entry name" value="Serpin"/>
    <property type="match status" value="2"/>
</dbReference>
<feature type="domain" description="Serpin" evidence="5">
    <location>
        <begin position="38"/>
        <end position="698"/>
    </location>
</feature>
<feature type="region of interest" description="Disordered" evidence="4">
    <location>
        <begin position="268"/>
        <end position="290"/>
    </location>
</feature>
<dbReference type="InterPro" id="IPR023796">
    <property type="entry name" value="Serpin_dom"/>
</dbReference>
<feature type="compositionally biased region" description="Low complexity" evidence="4">
    <location>
        <begin position="455"/>
        <end position="469"/>
    </location>
</feature>
<feature type="compositionally biased region" description="Polar residues" evidence="4">
    <location>
        <begin position="440"/>
        <end position="454"/>
    </location>
</feature>
<name>A0A8I6S531_CIMLE</name>
<reference evidence="6" key="1">
    <citation type="submission" date="2022-01" db="UniProtKB">
        <authorList>
            <consortium name="EnsemblMetazoa"/>
        </authorList>
    </citation>
    <scope>IDENTIFICATION</scope>
</reference>
<feature type="compositionally biased region" description="Low complexity" evidence="4">
    <location>
        <begin position="268"/>
        <end position="283"/>
    </location>
</feature>
<evidence type="ECO:0000313" key="6">
    <source>
        <dbReference type="EnsemblMetazoa" id="XP_014259085.1"/>
    </source>
</evidence>
<sequence>MAVLQYTAIIAVCISGYVYAGYYSPQHVMVDTTNEFGICVLQVLASRDENVAFSPYGLVSVALVLYEGARGPTAAEIHNTLRLPWDREVTRIGFRDMHRYLKSYFSNDGFLRGLVLSKPDVIIHNNYSDLLLFYGFDVKVGLTTSRPSIVTESPKNTSTISPVEQNSTSATNGTTTAVAQDLTTPMTTTTVISTVSTTTISEAETLSTTVETNPMTVLSETTPTTQVTEANVGMREMPEVMSQINQSFLTTMRSEMREIDMQITTELPTTVTESSETSSDTSTANVEVTEGPQKIKEEISTAQTVQTTESDAPETAISLFSTTNEPVTAEMNEVMTPVSTSADMTMAETSMTEISIVNPITPVITETSALQDESVSTITPELSSSTELTESHSSDEHEHHLDESEPEVATPTEPSSSSPFSEASSATTFAPSESTSTETQPLSTESFTATLEITTSQPSTESPSTAESSESSRKKRSSSYRDSSHLVAEHRDGISNWVPHYQDPRWNYNSQNELWFFMFQGGETVPVLTYTAYLPFAYISQLNALALQLPLDDPRYSIVILLPEERLGLSGLLYELQWCPVRAIMSHMKTTAVYAVVPSFTVVKHVNLGPALAQLGIRSLFDPFKSDLSNMSPEPHLFVRTIEQVVTVSLRKYYANHRWFDATPSDVQQHFIANHPFAYLVMDKETDVVLMVGTIVNPIAHKQASTQ</sequence>
<dbReference type="InterPro" id="IPR042185">
    <property type="entry name" value="Serpin_sf_2"/>
</dbReference>
<dbReference type="Gene3D" id="2.30.39.10">
    <property type="entry name" value="Alpha-1-antitrypsin, domain 1"/>
    <property type="match status" value="1"/>
</dbReference>
<dbReference type="PANTHER" id="PTHR11461:SF130">
    <property type="entry name" value="SERPIN 85F"/>
    <property type="match status" value="1"/>
</dbReference>
<dbReference type="InterPro" id="IPR042178">
    <property type="entry name" value="Serpin_sf_1"/>
</dbReference>
<feature type="compositionally biased region" description="Low complexity" evidence="4">
    <location>
        <begin position="407"/>
        <end position="439"/>
    </location>
</feature>
<dbReference type="InterPro" id="IPR000215">
    <property type="entry name" value="Serpin_fam"/>
</dbReference>
<feature type="region of interest" description="Disordered" evidence="4">
    <location>
        <begin position="151"/>
        <end position="172"/>
    </location>
</feature>
<keyword evidence="1" id="KW-0646">Protease inhibitor</keyword>
<proteinExistence type="inferred from homology"/>
<dbReference type="InterPro" id="IPR036186">
    <property type="entry name" value="Serpin_sf"/>
</dbReference>
<evidence type="ECO:0000256" key="2">
    <source>
        <dbReference type="ARBA" id="ARBA00022900"/>
    </source>
</evidence>
<feature type="compositionally biased region" description="Low complexity" evidence="4">
    <location>
        <begin position="376"/>
        <end position="388"/>
    </location>
</feature>
<evidence type="ECO:0000256" key="3">
    <source>
        <dbReference type="RuleBase" id="RU000411"/>
    </source>
</evidence>
<dbReference type="KEGG" id="clec:106672289"/>
<dbReference type="SMART" id="SM00093">
    <property type="entry name" value="SERPIN"/>
    <property type="match status" value="1"/>
</dbReference>
<dbReference type="GO" id="GO:0005615">
    <property type="term" value="C:extracellular space"/>
    <property type="evidence" value="ECO:0007669"/>
    <property type="project" value="InterPro"/>
</dbReference>
<comment type="similarity">
    <text evidence="3">Belongs to the serpin family.</text>
</comment>
<feature type="region of interest" description="Disordered" evidence="4">
    <location>
        <begin position="368"/>
        <end position="485"/>
    </location>
</feature>
<accession>A0A8I6S531</accession>
<dbReference type="EnsemblMetazoa" id="XM_014403599.1">
    <property type="protein sequence ID" value="XP_014259085.1"/>
    <property type="gene ID" value="LOC106672289"/>
</dbReference>
<evidence type="ECO:0000256" key="4">
    <source>
        <dbReference type="SAM" id="MobiDB-lite"/>
    </source>
</evidence>
<dbReference type="OMA" id="YHMDIVA"/>
<keyword evidence="7" id="KW-1185">Reference proteome</keyword>
<feature type="compositionally biased region" description="Basic and acidic residues" evidence="4">
    <location>
        <begin position="389"/>
        <end position="403"/>
    </location>
</feature>
<dbReference type="PANTHER" id="PTHR11461">
    <property type="entry name" value="SERINE PROTEASE INHIBITOR, SERPIN"/>
    <property type="match status" value="1"/>
</dbReference>
<dbReference type="Gene3D" id="3.30.497.10">
    <property type="entry name" value="Antithrombin, subunit I, domain 2"/>
    <property type="match status" value="2"/>
</dbReference>
<evidence type="ECO:0000259" key="5">
    <source>
        <dbReference type="SMART" id="SM00093"/>
    </source>
</evidence>
<dbReference type="GO" id="GO:0004867">
    <property type="term" value="F:serine-type endopeptidase inhibitor activity"/>
    <property type="evidence" value="ECO:0007669"/>
    <property type="project" value="UniProtKB-KW"/>
</dbReference>
<dbReference type="Proteomes" id="UP000494040">
    <property type="component" value="Unassembled WGS sequence"/>
</dbReference>
<feature type="compositionally biased region" description="Polar residues" evidence="4">
    <location>
        <begin position="151"/>
        <end position="165"/>
    </location>
</feature>
<dbReference type="OrthoDB" id="8179360at2759"/>